<gene>
    <name evidence="11" type="ORF">DW747_15175</name>
</gene>
<keyword evidence="2" id="KW-0813">Transport</keyword>
<dbReference type="InterPro" id="IPR006037">
    <property type="entry name" value="RCK_C"/>
</dbReference>
<proteinExistence type="predicted"/>
<keyword evidence="3" id="KW-0050">Antiport</keyword>
<dbReference type="NCBIfam" id="NF003716">
    <property type="entry name" value="PRK05326.1-3"/>
    <property type="match status" value="1"/>
</dbReference>
<feature type="transmembrane region" description="Helical" evidence="9">
    <location>
        <begin position="55"/>
        <end position="73"/>
    </location>
</feature>
<sequence>MAQNLILVAIVLFLCLMAEKLSGKVGMPALILFMGVGMLFGSDGILRIAFDDYGLAQNICLIALCFIMFYGGFNMKWSAARPVAVKAICLSTIGVVVTAGLTAVFCLVVLKFDFVDAFLMGAVLSSTDAASVFSVLRTKKLNLKDGTASILEMESGSNDPVAYLLTMIGIMMKTGGSLSSLPYMIFAQVVFGLAIGAAAASLGILLLKKGTMQAAGMDMILVIALVMIAFGLSEAIGGNAFLTVYLMGILLGNSNIRGKETLIPFFDGMTGLAQIVLFFLLGLLSFPHKLPQIFFVSLAIAIVLTVIIRPVTVFLIMKPFKCSSRQCLMISWAGLRGAASIVFAIMVIAASSSSSDTLFHTVFMVALLSVAIQGTLLPFVAEKLKMVDDSCDVRMTFNDYKEASEITMMQMEIPEGHNWENRLVKDVSMPTGSLAVMIKRHGETLIPGGDTRILAGDTIVLSVPAYESGGQEHLEEQEITPKHRWCNKTIAELMLPHGTLIVLVRRDNENIIPNGQTEILEGDHVVIYR</sequence>
<feature type="transmembrane region" description="Helical" evidence="9">
    <location>
        <begin position="268"/>
        <end position="287"/>
    </location>
</feature>
<dbReference type="GO" id="GO:0015297">
    <property type="term" value="F:antiporter activity"/>
    <property type="evidence" value="ECO:0007669"/>
    <property type="project" value="UniProtKB-KW"/>
</dbReference>
<dbReference type="Proteomes" id="UP000261231">
    <property type="component" value="Unassembled WGS sequence"/>
</dbReference>
<protein>
    <submittedName>
        <fullName evidence="11">Potassium/proton antiporter</fullName>
    </submittedName>
</protein>
<dbReference type="Gene3D" id="1.20.1530.20">
    <property type="match status" value="1"/>
</dbReference>
<feature type="transmembrane region" description="Helical" evidence="9">
    <location>
        <begin position="329"/>
        <end position="352"/>
    </location>
</feature>
<name>A0A3E2XJU0_9FIRM</name>
<dbReference type="PANTHER" id="PTHR32507:SF7">
    <property type="entry name" value="K(+)_H(+) ANTIPORTER NHAP2"/>
    <property type="match status" value="1"/>
</dbReference>
<dbReference type="GO" id="GO:0005886">
    <property type="term" value="C:plasma membrane"/>
    <property type="evidence" value="ECO:0007669"/>
    <property type="project" value="UniProtKB-SubCell"/>
</dbReference>
<feature type="transmembrane region" description="Helical" evidence="9">
    <location>
        <begin position="358"/>
        <end position="380"/>
    </location>
</feature>
<dbReference type="PANTHER" id="PTHR32507">
    <property type="entry name" value="NA(+)/H(+) ANTIPORTER 1"/>
    <property type="match status" value="1"/>
</dbReference>
<keyword evidence="4" id="KW-1003">Cell membrane</keyword>
<evidence type="ECO:0000256" key="2">
    <source>
        <dbReference type="ARBA" id="ARBA00022448"/>
    </source>
</evidence>
<feature type="transmembrane region" description="Helical" evidence="9">
    <location>
        <begin position="181"/>
        <end position="207"/>
    </location>
</feature>
<evidence type="ECO:0000256" key="9">
    <source>
        <dbReference type="SAM" id="Phobius"/>
    </source>
</evidence>
<comment type="subcellular location">
    <subcellularLocation>
        <location evidence="1">Cell membrane</location>
        <topology evidence="1">Multi-pass membrane protein</topology>
    </subcellularLocation>
</comment>
<dbReference type="AlphaFoldDB" id="A0A3E2XJU0"/>
<reference evidence="11 12" key="1">
    <citation type="submission" date="2018-08" db="EMBL/GenBank/DDBJ databases">
        <title>A genome reference for cultivated species of the human gut microbiota.</title>
        <authorList>
            <person name="Zou Y."/>
            <person name="Xue W."/>
            <person name="Luo G."/>
        </authorList>
    </citation>
    <scope>NUCLEOTIDE SEQUENCE [LARGE SCALE GENOMIC DNA]</scope>
    <source>
        <strain evidence="11 12">AM28-39</strain>
    </source>
</reference>
<dbReference type="Pfam" id="PF00999">
    <property type="entry name" value="Na_H_Exchanger"/>
    <property type="match status" value="1"/>
</dbReference>
<keyword evidence="7" id="KW-0406">Ion transport</keyword>
<evidence type="ECO:0000256" key="4">
    <source>
        <dbReference type="ARBA" id="ARBA00022475"/>
    </source>
</evidence>
<dbReference type="GO" id="GO:0006813">
    <property type="term" value="P:potassium ion transport"/>
    <property type="evidence" value="ECO:0007669"/>
    <property type="project" value="InterPro"/>
</dbReference>
<feature type="domain" description="RCK C-terminal" evidence="10">
    <location>
        <begin position="395"/>
        <end position="460"/>
    </location>
</feature>
<comment type="caution">
    <text evidence="11">The sequence shown here is derived from an EMBL/GenBank/DDBJ whole genome shotgun (WGS) entry which is preliminary data.</text>
</comment>
<feature type="transmembrane region" description="Helical" evidence="9">
    <location>
        <begin position="85"/>
        <end position="110"/>
    </location>
</feature>
<feature type="transmembrane region" description="Helical" evidence="9">
    <location>
        <begin position="214"/>
        <end position="232"/>
    </location>
</feature>
<evidence type="ECO:0000313" key="12">
    <source>
        <dbReference type="Proteomes" id="UP000261231"/>
    </source>
</evidence>
<dbReference type="GO" id="GO:1902600">
    <property type="term" value="P:proton transmembrane transport"/>
    <property type="evidence" value="ECO:0007669"/>
    <property type="project" value="InterPro"/>
</dbReference>
<dbReference type="EMBL" id="QVFD01000022">
    <property type="protein sequence ID" value="RGC43679.1"/>
    <property type="molecule type" value="Genomic_DNA"/>
</dbReference>
<dbReference type="OrthoDB" id="9810759at2"/>
<feature type="transmembrane region" description="Helical" evidence="9">
    <location>
        <begin position="293"/>
        <end position="317"/>
    </location>
</feature>
<keyword evidence="12" id="KW-1185">Reference proteome</keyword>
<dbReference type="InterPro" id="IPR036721">
    <property type="entry name" value="RCK_C_sf"/>
</dbReference>
<evidence type="ECO:0000256" key="8">
    <source>
        <dbReference type="ARBA" id="ARBA00023136"/>
    </source>
</evidence>
<evidence type="ECO:0000313" key="11">
    <source>
        <dbReference type="EMBL" id="RGC43679.1"/>
    </source>
</evidence>
<dbReference type="Pfam" id="PF02080">
    <property type="entry name" value="TrkA_C"/>
    <property type="match status" value="2"/>
</dbReference>
<keyword evidence="8 9" id="KW-0472">Membrane</keyword>
<dbReference type="InterPro" id="IPR038770">
    <property type="entry name" value="Na+/solute_symporter_sf"/>
</dbReference>
<accession>A0A3E2XJU0</accession>
<dbReference type="PROSITE" id="PS51202">
    <property type="entry name" value="RCK_C"/>
    <property type="match status" value="2"/>
</dbReference>
<dbReference type="SUPFAM" id="SSF116726">
    <property type="entry name" value="TrkA C-terminal domain-like"/>
    <property type="match status" value="2"/>
</dbReference>
<evidence type="ECO:0000256" key="7">
    <source>
        <dbReference type="ARBA" id="ARBA00023065"/>
    </source>
</evidence>
<dbReference type="InterPro" id="IPR006153">
    <property type="entry name" value="Cation/H_exchanger_TM"/>
</dbReference>
<dbReference type="Gene3D" id="3.30.70.1450">
    <property type="entry name" value="Regulator of K+ conductance, C-terminal domain"/>
    <property type="match status" value="2"/>
</dbReference>
<dbReference type="GO" id="GO:0008324">
    <property type="term" value="F:monoatomic cation transmembrane transporter activity"/>
    <property type="evidence" value="ECO:0007669"/>
    <property type="project" value="InterPro"/>
</dbReference>
<keyword evidence="6 9" id="KW-1133">Transmembrane helix</keyword>
<evidence type="ECO:0000256" key="3">
    <source>
        <dbReference type="ARBA" id="ARBA00022449"/>
    </source>
</evidence>
<feature type="domain" description="RCK C-terminal" evidence="10">
    <location>
        <begin position="461"/>
        <end position="529"/>
    </location>
</feature>
<evidence type="ECO:0000259" key="10">
    <source>
        <dbReference type="PROSITE" id="PS51202"/>
    </source>
</evidence>
<evidence type="ECO:0000256" key="1">
    <source>
        <dbReference type="ARBA" id="ARBA00004651"/>
    </source>
</evidence>
<organism evidence="11 12">
    <name type="scientific">Coprococcus catus</name>
    <dbReference type="NCBI Taxonomy" id="116085"/>
    <lineage>
        <taxon>Bacteria</taxon>
        <taxon>Bacillati</taxon>
        <taxon>Bacillota</taxon>
        <taxon>Clostridia</taxon>
        <taxon>Lachnospirales</taxon>
        <taxon>Lachnospiraceae</taxon>
        <taxon>Coprococcus</taxon>
    </lineage>
</organism>
<feature type="transmembrane region" description="Helical" evidence="9">
    <location>
        <begin position="117"/>
        <end position="136"/>
    </location>
</feature>
<dbReference type="NCBIfam" id="NF003715">
    <property type="entry name" value="PRK05326.1-2"/>
    <property type="match status" value="1"/>
</dbReference>
<dbReference type="RefSeq" id="WP_117541618.1">
    <property type="nucleotide sequence ID" value="NZ_QVFD01000022.1"/>
</dbReference>
<keyword evidence="5 9" id="KW-0812">Transmembrane</keyword>
<evidence type="ECO:0000256" key="6">
    <source>
        <dbReference type="ARBA" id="ARBA00022989"/>
    </source>
</evidence>
<evidence type="ECO:0000256" key="5">
    <source>
        <dbReference type="ARBA" id="ARBA00022692"/>
    </source>
</evidence>